<feature type="compositionally biased region" description="Low complexity" evidence="4">
    <location>
        <begin position="1335"/>
        <end position="1349"/>
    </location>
</feature>
<comment type="catalytic activity">
    <reaction evidence="1">
        <text>Thiol-dependent hydrolysis of ester, thioester, amide, peptide and isopeptide bonds formed by the C-terminal Gly of ubiquitin (a 76-residue protein attached to proteins as an intracellular targeting signal).</text>
        <dbReference type="EC" id="3.4.19.12"/>
    </reaction>
</comment>
<dbReference type="Proteomes" id="UP000287033">
    <property type="component" value="Unassembled WGS sequence"/>
</dbReference>
<feature type="compositionally biased region" description="Basic and acidic residues" evidence="4">
    <location>
        <begin position="79"/>
        <end position="94"/>
    </location>
</feature>
<dbReference type="InterPro" id="IPR050185">
    <property type="entry name" value="Ub_carboxyl-term_hydrolase"/>
</dbReference>
<dbReference type="PROSITE" id="PS50235">
    <property type="entry name" value="USP_3"/>
    <property type="match status" value="1"/>
</dbReference>
<dbReference type="CDD" id="cd06466">
    <property type="entry name" value="p23_CS_SGT1_like"/>
    <property type="match status" value="1"/>
</dbReference>
<proteinExistence type="predicted"/>
<comment type="caution">
    <text evidence="7">The sequence shown here is derived from an EMBL/GenBank/DDBJ whole genome shotgun (WGS) entry which is preliminary data.</text>
</comment>
<dbReference type="InterPro" id="IPR008978">
    <property type="entry name" value="HSP20-like_chaperone"/>
</dbReference>
<dbReference type="SUPFAM" id="SSF49764">
    <property type="entry name" value="HSP20-like chaperones"/>
    <property type="match status" value="2"/>
</dbReference>
<dbReference type="PROSITE" id="PS00973">
    <property type="entry name" value="USP_2"/>
    <property type="match status" value="1"/>
</dbReference>
<dbReference type="EMBL" id="BEZZ01001760">
    <property type="protein sequence ID" value="GCC20412.1"/>
    <property type="molecule type" value="Genomic_DNA"/>
</dbReference>
<feature type="domain" description="USP" evidence="5">
    <location>
        <begin position="715"/>
        <end position="1312"/>
    </location>
</feature>
<evidence type="ECO:0000313" key="8">
    <source>
        <dbReference type="Proteomes" id="UP000287033"/>
    </source>
</evidence>
<dbReference type="InterPro" id="IPR018200">
    <property type="entry name" value="USP_CS"/>
</dbReference>
<dbReference type="FunFam" id="3.90.70.10:FF:000012">
    <property type="entry name" value="ubiquitin carboxyl-terminal hydrolase 19 isoform X2"/>
    <property type="match status" value="1"/>
</dbReference>
<evidence type="ECO:0000259" key="5">
    <source>
        <dbReference type="PROSITE" id="PS50235"/>
    </source>
</evidence>
<dbReference type="GO" id="GO:0004843">
    <property type="term" value="F:cysteine-type deubiquitinase activity"/>
    <property type="evidence" value="ECO:0007669"/>
    <property type="project" value="UniProtKB-EC"/>
</dbReference>
<organism evidence="7 8">
    <name type="scientific">Chiloscyllium punctatum</name>
    <name type="common">Brownbanded bambooshark</name>
    <name type="synonym">Hemiscyllium punctatum</name>
    <dbReference type="NCBI Taxonomy" id="137246"/>
    <lineage>
        <taxon>Eukaryota</taxon>
        <taxon>Metazoa</taxon>
        <taxon>Chordata</taxon>
        <taxon>Craniata</taxon>
        <taxon>Vertebrata</taxon>
        <taxon>Chondrichthyes</taxon>
        <taxon>Elasmobranchii</taxon>
        <taxon>Galeomorphii</taxon>
        <taxon>Galeoidea</taxon>
        <taxon>Orectolobiformes</taxon>
        <taxon>Hemiscylliidae</taxon>
        <taxon>Chiloscyllium</taxon>
    </lineage>
</organism>
<dbReference type="InterPro" id="IPR038765">
    <property type="entry name" value="Papain-like_cys_pep_sf"/>
</dbReference>
<dbReference type="PANTHER" id="PTHR21646:SF74">
    <property type="entry name" value="UBIQUITIN CARBOXYL-TERMINAL HYDROLASE 19"/>
    <property type="match status" value="1"/>
</dbReference>
<keyword evidence="3" id="KW-0378">Hydrolase</keyword>
<dbReference type="GO" id="GO:0036503">
    <property type="term" value="P:ERAD pathway"/>
    <property type="evidence" value="ECO:0007669"/>
    <property type="project" value="TreeGrafter"/>
</dbReference>
<feature type="region of interest" description="Disordered" evidence="4">
    <location>
        <begin position="1"/>
        <end position="94"/>
    </location>
</feature>
<dbReference type="PANTHER" id="PTHR21646">
    <property type="entry name" value="UBIQUITIN CARBOXYL-TERMINAL HYDROLASE"/>
    <property type="match status" value="1"/>
</dbReference>
<feature type="domain" description="CS" evidence="6">
    <location>
        <begin position="499"/>
        <end position="601"/>
    </location>
</feature>
<dbReference type="InterPro" id="IPR001394">
    <property type="entry name" value="Peptidase_C19_UCH"/>
</dbReference>
<dbReference type="InterPro" id="IPR028889">
    <property type="entry name" value="USP"/>
</dbReference>
<evidence type="ECO:0000256" key="3">
    <source>
        <dbReference type="ARBA" id="ARBA00022801"/>
    </source>
</evidence>
<dbReference type="PROSITE" id="PS51203">
    <property type="entry name" value="CS"/>
    <property type="match status" value="2"/>
</dbReference>
<feature type="region of interest" description="Disordered" evidence="4">
    <location>
        <begin position="1318"/>
        <end position="1387"/>
    </location>
</feature>
<dbReference type="Pfam" id="PF16602">
    <property type="entry name" value="USP19_linker"/>
    <property type="match status" value="1"/>
</dbReference>
<dbReference type="SUPFAM" id="SSF54001">
    <property type="entry name" value="Cysteine proteinases"/>
    <property type="match status" value="1"/>
</dbReference>
<sequence>MRQNLGTGPVFHFSRAHPVRAAKIAGPGKKRRNPEPDPISDASSAPVLAKKLKMAGTAENRRKLGWNPEEATNKKKLKDKVNQENKDGKTTVGGEPKKELFIDWKQNADEVIVKLKPGEGKLQVDEVDAAFTDTGCVVTLPDGRQWSCHFHEEIESSCSKLQYKEKGNFLQLIMPKKIPLHTWSSLMKKGKEQTAVILPRNTGKEKALFSEEVTEEVKPGGSSDSIEKRKAKAERRLKRPINVKVSGKMESPPEPGVKRTIQCKDPGNTPTIPEPVPTQTVLVKSPEGVDTVCLEQDIKSAVCPQSLTSELSASDADGGLTDPLVENKVKRNGRGPQGDWHMEDKSGTVNAARALAEKAEIDVTEKEKLLPKKQDVNAITAGFLCEAVAKASADVGVPMEQIVNAAEVETLETAGDRIGVSETALEEPVTQSPSQHKNTIGTSFGKQVNSVEEITGEILPMKRPVEDAAVLPSSAVGNTSQKKEHAKEQVEVPDNYVNLNFVKYDSYEKGTDAMVVHVYVKEICKSVSKVLFREQDFTLIFQTSHEPFLRIHPECGPNTIFKWQVKVRNLINPEQCQYTFTTSRIDISLKKRQNQRWGGLEALATQGAVGGAKVAVPAGPPSLDKAQPGSSQHTLPPKEEPRSNEKEKMRTEEASLESVAIRSTPDNVQIKQDTLVTSPKPTCMVTPMTHGISNTEHTEEEEEEEEKKVCLPGFTGLVNLGNTCFMNSVIQSLSNTRELRDYFHDRCFESELNYNNPLGTGGRLAIGFAVLLRALWKGTHHAYQPSKLKAIVASKASQFTGYAQHDAQEFMAFLLDGLHEDLNRIQNKPYTETVDSDGRPDEVVAEEAWERHKMRNDSFIVDLFQGQYKSKLVCPICYKVSITFDPFLYLSVPLPQKQKLLNVYFFAKEPHKKPVKVLVSVSKENASAADVLDAISRNMKVKADTLRLTEVARNRFHRVFQTSQSLDTVSPSDTLFCFEVLTKDLAKERVLELNVQQRLLIPNIPINKCAACQKPQQPDDKLRRCTSCYRVAYCNQYSVNVFQPPFQPGRISPDPPPCKVENVQPSPGTTTTSEIVESVRFHTPQFYIKIIDASNKEQKMEDKGDAPLELPDSVSLAMVWKNNERQKEYVLVESKELEYIEDPSSANEAARAGYFTLEQCLNLFTKPEVLAPEEAWYCPKCKQHREASKQLMLWWLPNVLIIQLKRFSFRNFIWRDKINDMVEFPIRNLDLSKFCIGVKDVRQPPVYDLYAVINHYGGMIGGHYTAYARLPNDKNSQRSDVGWRLFDDSTVTTVDESQVVARHAYVLFYRRRNSPVVRPSRTRAATRGTECTADAEGTASQASSQAARGAEQEPEEAPQLSPDSVSDLFTRPADHCTPAYGNVEEVD</sequence>
<accession>A0A401RQI4</accession>
<dbReference type="OrthoDB" id="265776at2759"/>
<dbReference type="Pfam" id="PF04969">
    <property type="entry name" value="CS"/>
    <property type="match status" value="1"/>
</dbReference>
<dbReference type="CDD" id="cd02674">
    <property type="entry name" value="Peptidase_C19R"/>
    <property type="match status" value="1"/>
</dbReference>
<name>A0A401RQI4_CHIPU</name>
<keyword evidence="8" id="KW-1185">Reference proteome</keyword>
<dbReference type="OMA" id="WHMEDKS"/>
<dbReference type="PROSITE" id="PS00972">
    <property type="entry name" value="USP_1"/>
    <property type="match status" value="1"/>
</dbReference>
<dbReference type="Gene3D" id="2.60.40.790">
    <property type="match status" value="2"/>
</dbReference>
<dbReference type="STRING" id="137246.A0A401RQI4"/>
<dbReference type="Pfam" id="PF00443">
    <property type="entry name" value="UCH"/>
    <property type="match status" value="1"/>
</dbReference>
<feature type="compositionally biased region" description="Basic and acidic residues" evidence="4">
    <location>
        <begin position="636"/>
        <end position="653"/>
    </location>
</feature>
<feature type="domain" description="CS" evidence="6">
    <location>
        <begin position="97"/>
        <end position="187"/>
    </location>
</feature>
<dbReference type="GO" id="GO:0016579">
    <property type="term" value="P:protein deubiquitination"/>
    <property type="evidence" value="ECO:0007669"/>
    <property type="project" value="InterPro"/>
</dbReference>
<evidence type="ECO:0000259" key="6">
    <source>
        <dbReference type="PROSITE" id="PS51203"/>
    </source>
</evidence>
<protein>
    <recommendedName>
        <fullName evidence="2">ubiquitinyl hydrolase 1</fullName>
        <ecNumber evidence="2">3.4.19.12</ecNumber>
    </recommendedName>
</protein>
<dbReference type="InterPro" id="IPR007052">
    <property type="entry name" value="CS_dom"/>
</dbReference>
<reference evidence="7 8" key="1">
    <citation type="journal article" date="2018" name="Nat. Ecol. Evol.">
        <title>Shark genomes provide insights into elasmobranch evolution and the origin of vertebrates.</title>
        <authorList>
            <person name="Hara Y"/>
            <person name="Yamaguchi K"/>
            <person name="Onimaru K"/>
            <person name="Kadota M"/>
            <person name="Koyanagi M"/>
            <person name="Keeley SD"/>
            <person name="Tatsumi K"/>
            <person name="Tanaka K"/>
            <person name="Motone F"/>
            <person name="Kageyama Y"/>
            <person name="Nozu R"/>
            <person name="Adachi N"/>
            <person name="Nishimura O"/>
            <person name="Nakagawa R"/>
            <person name="Tanegashima C"/>
            <person name="Kiyatake I"/>
            <person name="Matsumoto R"/>
            <person name="Murakumo K"/>
            <person name="Nishida K"/>
            <person name="Terakita A"/>
            <person name="Kuratani S"/>
            <person name="Sato K"/>
            <person name="Hyodo S Kuraku.S."/>
        </authorList>
    </citation>
    <scope>NUCLEOTIDE SEQUENCE [LARGE SCALE GENOMIC DNA]</scope>
</reference>
<evidence type="ECO:0000256" key="4">
    <source>
        <dbReference type="SAM" id="MobiDB-lite"/>
    </source>
</evidence>
<evidence type="ECO:0000256" key="1">
    <source>
        <dbReference type="ARBA" id="ARBA00000707"/>
    </source>
</evidence>
<dbReference type="EC" id="3.4.19.12" evidence="2"/>
<evidence type="ECO:0000256" key="2">
    <source>
        <dbReference type="ARBA" id="ARBA00012759"/>
    </source>
</evidence>
<dbReference type="Gene3D" id="3.90.70.10">
    <property type="entry name" value="Cysteine proteinases"/>
    <property type="match status" value="2"/>
</dbReference>
<evidence type="ECO:0000313" key="7">
    <source>
        <dbReference type="EMBL" id="GCC20412.1"/>
    </source>
</evidence>
<feature type="region of interest" description="Disordered" evidence="4">
    <location>
        <begin position="214"/>
        <end position="234"/>
    </location>
</feature>
<feature type="region of interest" description="Disordered" evidence="4">
    <location>
        <begin position="246"/>
        <end position="277"/>
    </location>
</feature>
<gene>
    <name evidence="7" type="ORF">chiPu_0018972</name>
</gene>
<feature type="region of interest" description="Disordered" evidence="4">
    <location>
        <begin position="613"/>
        <end position="658"/>
    </location>
</feature>